<dbReference type="InterPro" id="IPR036236">
    <property type="entry name" value="Znf_C2H2_sf"/>
</dbReference>
<dbReference type="PROSITE" id="PS51156">
    <property type="entry name" value="ELM2"/>
    <property type="match status" value="1"/>
</dbReference>
<feature type="domain" description="C2H2-type" evidence="11">
    <location>
        <begin position="1638"/>
        <end position="1665"/>
    </location>
</feature>
<dbReference type="PROSITE" id="PS51293">
    <property type="entry name" value="SANT"/>
    <property type="match status" value="1"/>
</dbReference>
<dbReference type="InterPro" id="IPR001005">
    <property type="entry name" value="SANT/Myb"/>
</dbReference>
<dbReference type="SMART" id="SM00355">
    <property type="entry name" value="ZnF_C2H2"/>
    <property type="match status" value="6"/>
</dbReference>
<feature type="region of interest" description="Disordered" evidence="10">
    <location>
        <begin position="443"/>
        <end position="463"/>
    </location>
</feature>
<feature type="region of interest" description="Disordered" evidence="10">
    <location>
        <begin position="1053"/>
        <end position="1122"/>
    </location>
</feature>
<evidence type="ECO:0000256" key="6">
    <source>
        <dbReference type="ARBA" id="ARBA00023015"/>
    </source>
</evidence>
<dbReference type="GO" id="GO:0008270">
    <property type="term" value="F:zinc ion binding"/>
    <property type="evidence" value="ECO:0007669"/>
    <property type="project" value="UniProtKB-KW"/>
</dbReference>
<keyword evidence="4 9" id="KW-0863">Zinc-finger</keyword>
<keyword evidence="8" id="KW-0539">Nucleus</keyword>
<feature type="region of interest" description="Disordered" evidence="10">
    <location>
        <begin position="1575"/>
        <end position="1602"/>
    </location>
</feature>
<keyword evidence="5" id="KW-0862">Zinc</keyword>
<feature type="compositionally biased region" description="Basic and acidic residues" evidence="10">
    <location>
        <begin position="443"/>
        <end position="457"/>
    </location>
</feature>
<dbReference type="SMART" id="SM00717">
    <property type="entry name" value="SANT"/>
    <property type="match status" value="1"/>
</dbReference>
<feature type="domain" description="C2H2-type" evidence="11">
    <location>
        <begin position="103"/>
        <end position="130"/>
    </location>
</feature>
<dbReference type="EnsemblMetazoa" id="GMOY000860-RA">
    <property type="protein sequence ID" value="GMOY000860-PA"/>
    <property type="gene ID" value="GMOY000860"/>
</dbReference>
<dbReference type="Pfam" id="PF01448">
    <property type="entry name" value="ELM2"/>
    <property type="match status" value="1"/>
</dbReference>
<organism evidence="14 15">
    <name type="scientific">Glossina morsitans morsitans</name>
    <name type="common">Savannah tsetse fly</name>
    <dbReference type="NCBI Taxonomy" id="37546"/>
    <lineage>
        <taxon>Eukaryota</taxon>
        <taxon>Metazoa</taxon>
        <taxon>Ecdysozoa</taxon>
        <taxon>Arthropoda</taxon>
        <taxon>Hexapoda</taxon>
        <taxon>Insecta</taxon>
        <taxon>Pterygota</taxon>
        <taxon>Neoptera</taxon>
        <taxon>Endopterygota</taxon>
        <taxon>Diptera</taxon>
        <taxon>Brachycera</taxon>
        <taxon>Muscomorpha</taxon>
        <taxon>Hippoboscoidea</taxon>
        <taxon>Glossinidae</taxon>
        <taxon>Glossina</taxon>
    </lineage>
</organism>
<dbReference type="PhylomeDB" id="A0A1B0FBD8"/>
<feature type="domain" description="C2H2-type" evidence="11">
    <location>
        <begin position="159"/>
        <end position="186"/>
    </location>
</feature>
<feature type="region of interest" description="Disordered" evidence="10">
    <location>
        <begin position="1654"/>
        <end position="1689"/>
    </location>
</feature>
<evidence type="ECO:0000259" key="13">
    <source>
        <dbReference type="PROSITE" id="PS51293"/>
    </source>
</evidence>
<dbReference type="PROSITE" id="PS50157">
    <property type="entry name" value="ZINC_FINGER_C2H2_2"/>
    <property type="match status" value="6"/>
</dbReference>
<evidence type="ECO:0000259" key="11">
    <source>
        <dbReference type="PROSITE" id="PS50157"/>
    </source>
</evidence>
<dbReference type="InterPro" id="IPR051066">
    <property type="entry name" value="Trans_reg/Corepressor"/>
</dbReference>
<dbReference type="FunFam" id="3.30.160.60:FF:000656">
    <property type="entry name" value="Zinc finger protein 541"/>
    <property type="match status" value="1"/>
</dbReference>
<comment type="subcellular location">
    <subcellularLocation>
        <location evidence="1">Nucleus</location>
    </subcellularLocation>
</comment>
<dbReference type="FunFam" id="3.30.160.60:FF:000744">
    <property type="entry name" value="zinc finger E-box-binding homeobox 1"/>
    <property type="match status" value="1"/>
</dbReference>
<feature type="region of interest" description="Disordered" evidence="10">
    <location>
        <begin position="604"/>
        <end position="624"/>
    </location>
</feature>
<dbReference type="InterPro" id="IPR017884">
    <property type="entry name" value="SANT_dom"/>
</dbReference>
<dbReference type="InterPro" id="IPR009057">
    <property type="entry name" value="Homeodomain-like_sf"/>
</dbReference>
<feature type="region of interest" description="Disordered" evidence="10">
    <location>
        <begin position="319"/>
        <end position="348"/>
    </location>
</feature>
<feature type="domain" description="SANT" evidence="13">
    <location>
        <begin position="1477"/>
        <end position="1528"/>
    </location>
</feature>
<keyword evidence="7" id="KW-0804">Transcription</keyword>
<dbReference type="STRING" id="37546.A0A1B0FBD8"/>
<evidence type="ECO:0000313" key="15">
    <source>
        <dbReference type="Proteomes" id="UP000092444"/>
    </source>
</evidence>
<feature type="domain" description="ELM2" evidence="12">
    <location>
        <begin position="1385"/>
        <end position="1474"/>
    </location>
</feature>
<keyword evidence="2" id="KW-0479">Metal-binding</keyword>
<dbReference type="EMBL" id="CCAG010007920">
    <property type="status" value="NOT_ANNOTATED_CDS"/>
    <property type="molecule type" value="Genomic_DNA"/>
</dbReference>
<keyword evidence="15" id="KW-1185">Reference proteome</keyword>
<evidence type="ECO:0000256" key="8">
    <source>
        <dbReference type="ARBA" id="ARBA00023242"/>
    </source>
</evidence>
<dbReference type="Gene3D" id="1.10.10.60">
    <property type="entry name" value="Homeodomain-like"/>
    <property type="match status" value="1"/>
</dbReference>
<dbReference type="GO" id="GO:0003714">
    <property type="term" value="F:transcription corepressor activity"/>
    <property type="evidence" value="ECO:0007669"/>
    <property type="project" value="TreeGrafter"/>
</dbReference>
<feature type="compositionally biased region" description="Polar residues" evidence="10">
    <location>
        <begin position="333"/>
        <end position="348"/>
    </location>
</feature>
<dbReference type="PANTHER" id="PTHR16089:SF40">
    <property type="entry name" value="SUPPRESSOR OF ACTIVATED EGL-4 PROTEIN 1"/>
    <property type="match status" value="1"/>
</dbReference>
<evidence type="ECO:0000256" key="2">
    <source>
        <dbReference type="ARBA" id="ARBA00022723"/>
    </source>
</evidence>
<accession>A0A1B0FBD8</accession>
<evidence type="ECO:0000256" key="4">
    <source>
        <dbReference type="ARBA" id="ARBA00022771"/>
    </source>
</evidence>
<keyword evidence="3" id="KW-0677">Repeat</keyword>
<feature type="compositionally biased region" description="Low complexity" evidence="10">
    <location>
        <begin position="1097"/>
        <end position="1116"/>
    </location>
</feature>
<feature type="domain" description="C2H2-type" evidence="11">
    <location>
        <begin position="1551"/>
        <end position="1580"/>
    </location>
</feature>
<dbReference type="SUPFAM" id="SSF57667">
    <property type="entry name" value="beta-beta-alpha zinc fingers"/>
    <property type="match status" value="4"/>
</dbReference>
<feature type="compositionally biased region" description="Polar residues" evidence="10">
    <location>
        <begin position="1053"/>
        <end position="1096"/>
    </location>
</feature>
<dbReference type="SUPFAM" id="SSF46689">
    <property type="entry name" value="Homeodomain-like"/>
    <property type="match status" value="1"/>
</dbReference>
<dbReference type="SMART" id="SM01189">
    <property type="entry name" value="ELM2"/>
    <property type="match status" value="1"/>
</dbReference>
<dbReference type="GO" id="GO:0005667">
    <property type="term" value="C:transcription regulator complex"/>
    <property type="evidence" value="ECO:0007669"/>
    <property type="project" value="TreeGrafter"/>
</dbReference>
<feature type="compositionally biased region" description="Low complexity" evidence="10">
    <location>
        <begin position="1670"/>
        <end position="1689"/>
    </location>
</feature>
<evidence type="ECO:0000256" key="7">
    <source>
        <dbReference type="ARBA" id="ARBA00023163"/>
    </source>
</evidence>
<feature type="compositionally biased region" description="Low complexity" evidence="10">
    <location>
        <begin position="1580"/>
        <end position="1602"/>
    </location>
</feature>
<dbReference type="PANTHER" id="PTHR16089">
    <property type="entry name" value="REST COREPRESSOR COREST PROTEIN-RELATED"/>
    <property type="match status" value="1"/>
</dbReference>
<feature type="compositionally biased region" description="Low complexity" evidence="10">
    <location>
        <begin position="604"/>
        <end position="621"/>
    </location>
</feature>
<dbReference type="Pfam" id="PF00096">
    <property type="entry name" value="zf-C2H2"/>
    <property type="match status" value="2"/>
</dbReference>
<evidence type="ECO:0000256" key="3">
    <source>
        <dbReference type="ARBA" id="ARBA00022737"/>
    </source>
</evidence>
<proteinExistence type="predicted"/>
<feature type="domain" description="C2H2-type" evidence="11">
    <location>
        <begin position="131"/>
        <end position="158"/>
    </location>
</feature>
<dbReference type="InterPro" id="IPR013087">
    <property type="entry name" value="Znf_C2H2_type"/>
</dbReference>
<dbReference type="Gene3D" id="3.30.160.60">
    <property type="entry name" value="Classic Zinc Finger"/>
    <property type="match status" value="5"/>
</dbReference>
<dbReference type="GO" id="GO:0006357">
    <property type="term" value="P:regulation of transcription by RNA polymerase II"/>
    <property type="evidence" value="ECO:0007669"/>
    <property type="project" value="TreeGrafter"/>
</dbReference>
<dbReference type="GO" id="GO:0000118">
    <property type="term" value="C:histone deacetylase complex"/>
    <property type="evidence" value="ECO:0007669"/>
    <property type="project" value="TreeGrafter"/>
</dbReference>
<evidence type="ECO:0000256" key="10">
    <source>
        <dbReference type="SAM" id="MobiDB-lite"/>
    </source>
</evidence>
<evidence type="ECO:0000313" key="14">
    <source>
        <dbReference type="EnsemblMetazoa" id="GMOY000860-PA"/>
    </source>
</evidence>
<feature type="compositionally biased region" description="Low complexity" evidence="10">
    <location>
        <begin position="319"/>
        <end position="332"/>
    </location>
</feature>
<evidence type="ECO:0000256" key="9">
    <source>
        <dbReference type="PROSITE-ProRule" id="PRU00042"/>
    </source>
</evidence>
<name>A0A1B0FBD8_GLOMM</name>
<dbReference type="Pfam" id="PF00249">
    <property type="entry name" value="Myb_DNA-binding"/>
    <property type="match status" value="1"/>
</dbReference>
<feature type="domain" description="C2H2-type" evidence="11">
    <location>
        <begin position="417"/>
        <end position="444"/>
    </location>
</feature>
<protein>
    <submittedName>
        <fullName evidence="14">Uncharacterized protein</fullName>
    </submittedName>
</protein>
<reference evidence="14" key="1">
    <citation type="submission" date="2020-05" db="UniProtKB">
        <authorList>
            <consortium name="EnsemblMetazoa"/>
        </authorList>
    </citation>
    <scope>IDENTIFICATION</scope>
    <source>
        <strain evidence="14">Yale</strain>
    </source>
</reference>
<evidence type="ECO:0000259" key="12">
    <source>
        <dbReference type="PROSITE" id="PS51156"/>
    </source>
</evidence>
<dbReference type="InterPro" id="IPR000949">
    <property type="entry name" value="ELM2_dom"/>
</dbReference>
<dbReference type="Proteomes" id="UP000092444">
    <property type="component" value="Unassembled WGS sequence"/>
</dbReference>
<dbReference type="VEuPathDB" id="VectorBase:GMOY000860"/>
<dbReference type="Pfam" id="PF13912">
    <property type="entry name" value="zf-C2H2_6"/>
    <property type="match status" value="1"/>
</dbReference>
<sequence>MATINSVPKSIHLPLAGLPATPRVLMCSASVGTEGSVTLKLRDANSSSSPSSDSNQSVSTVASNASNAVSSLDNALTIGYPDPEMLADVLGTLQTAFHKPKKIPLNICNKIFGNASALAKHKLTHSDERKYVCVMCSKAFKRQDHLNGHMMTHRNKKPYECKAEGCGKSYCDARSLRRHTENHHAGVITPQNQNLSSINVNCSSANLSLSPATANGDASSPDGATCLGTYLSNGGTVVDASTGLALTEDEVKALKTNVTLLSPTSTLSSSSSSASSIASTSTAATITLTDSGGNMEGEGLTPEQLDLISKIMRQTKQTTAQVTVSSHSSSQSYKIDTSPAQTQTQNPRPRTWNMQLLNTTQNLAITVDEVSNDAIPRNIDSPLLAMDAKEEEVKIDLTSGLNSSSLLNVVKIDQKPVECNLCHRKFKNTPALNGHMRLHGGYFKKDPETKKSEKKENNGPPLQTASIGVRALIEEKIINKRSRDINKGSFAVPAPPTNNLANNPILRRSISDLENFLSSKNQTSSGSCISSNLNTMSTPSVAFKNNNRTMLNAQDMGLPQSIEIFSTKQQKPMNNVSVGVGTNLTQLNSGECSSVTTTEKPVTTTLNTTTSTGTTTRSTSTDPKDSTLIELLKRGTRIAVTSKQASNAPLGGVTRQIVNTTTTTNSPSRAVLIPSDVQVINNKVKLATTTQEIENSLNNCPESTGISLAQSSPLSLTLSQNGDVNAEVYTVTYASDNSNLFEETEVYNVSEAEMLLQTVDTMQLLNDSNHENLLKSSEHSEQYEIIDNNGQVLQPSCPTDINNGSECKQQQILPNFQHFHSKELLMNPLTQSNGSLNSLSMPLVERKQLYGRLNSPLHSPLAYPTPPSSHENVTQTSPYVDDNQQYGETSNVFFSESLISNASTSATGEMENEKLTKLGNIMGDNNFDNNNIKMEDLLSDTNTDAERDLREFAEANLSFLDEEQEFLNDSGNAASPLSESFFSGGIGSVEEVKEVLREVLTEDQIQINCESQSENIIDLYYLPCLSLQSQMMPNSEDPLLSSSPRDFGQQKLTQTANNTSQHIPHQQQPNLNPNASTNTSQNPYLQSNNAAISVQLQQQQQQHQHQQQQQPPQQQQGVLKMQPLQTQQMPSEINQVIVTVPANGCGNTASIMQYNFQNTPQVQIPTNTQQYIDSANQSHTQASNSTSSNRTITAQLNEALTQPLVYTGTTERSEMKLMPTQNHNRLNLNIEQRQQETQQRLQITDVLNNSNIYYGQIASNEQQQTPQYCQTSNAMNSTSVLTTILQPLSNQTNSILKRRLRGYNSSDSGSSGYQLKFQTLSPYRSKLRKPSRTHYTPAPILNPARKGHGLYCNILKESNGNLSAFDAFDDDFEDSVGLVDFSDVSKVNLGSAYQAAIPIFKERSALTAIDEPVKAELMWNPDIQRDENILMRFIDLSKSSATPSGSHTEEIALKTLLKSHGNTASAVLTLLQTQSNPFQMKWSAQELETFLKGLEKYGKEFSKISKELGSKTTGECIQIYYFWKKLCVDYKVTHLKTETPPVNHSNEVKPYVCEQPDCSASFSSKAALHGHTRIHTYGRNSHNNNHSATNPNANNSLPGSISSTSACTASSQALSHSVNLVNKDNTTATNTKDINNDFPCKVCGKVFNKIKSRSAHMKTHRVPENETTVQNANQNQTHQQQQQQQANNH</sequence>
<evidence type="ECO:0000256" key="1">
    <source>
        <dbReference type="ARBA" id="ARBA00004123"/>
    </source>
</evidence>
<evidence type="ECO:0000256" key="5">
    <source>
        <dbReference type="ARBA" id="ARBA00022833"/>
    </source>
</evidence>
<keyword evidence="6" id="KW-0805">Transcription regulation</keyword>
<dbReference type="PROSITE" id="PS00028">
    <property type="entry name" value="ZINC_FINGER_C2H2_1"/>
    <property type="match status" value="5"/>
</dbReference>